<organism evidence="14 15">
    <name type="scientific">Hypsibius exemplaris</name>
    <name type="common">Freshwater tardigrade</name>
    <dbReference type="NCBI Taxonomy" id="2072580"/>
    <lineage>
        <taxon>Eukaryota</taxon>
        <taxon>Metazoa</taxon>
        <taxon>Ecdysozoa</taxon>
        <taxon>Tardigrada</taxon>
        <taxon>Eutardigrada</taxon>
        <taxon>Parachela</taxon>
        <taxon>Hypsibioidea</taxon>
        <taxon>Hypsibiidae</taxon>
        <taxon>Hypsibius</taxon>
    </lineage>
</organism>
<dbReference type="GO" id="GO:0005615">
    <property type="term" value="C:extracellular space"/>
    <property type="evidence" value="ECO:0007669"/>
    <property type="project" value="TreeGrafter"/>
</dbReference>
<feature type="region of interest" description="Disordered" evidence="9">
    <location>
        <begin position="364"/>
        <end position="413"/>
    </location>
</feature>
<dbReference type="GO" id="GO:0030198">
    <property type="term" value="P:extracellular matrix organization"/>
    <property type="evidence" value="ECO:0007669"/>
    <property type="project" value="TreeGrafter"/>
</dbReference>
<evidence type="ECO:0000259" key="12">
    <source>
        <dbReference type="PROSITE" id="PS51162"/>
    </source>
</evidence>
<dbReference type="SMART" id="SM00280">
    <property type="entry name" value="KAZAL"/>
    <property type="match status" value="1"/>
</dbReference>
<dbReference type="GO" id="GO:0005509">
    <property type="term" value="F:calcium ion binding"/>
    <property type="evidence" value="ECO:0007669"/>
    <property type="project" value="InterPro"/>
</dbReference>
<dbReference type="InterPro" id="IPR002048">
    <property type="entry name" value="EF_hand_dom"/>
</dbReference>
<comment type="caution">
    <text evidence="14">The sequence shown here is derived from an EMBL/GenBank/DDBJ whole genome shotgun (WGS) entry which is preliminary data.</text>
</comment>
<dbReference type="GO" id="GO:0005604">
    <property type="term" value="C:basement membrane"/>
    <property type="evidence" value="ECO:0007669"/>
    <property type="project" value="TreeGrafter"/>
</dbReference>
<feature type="compositionally biased region" description="Low complexity" evidence="9">
    <location>
        <begin position="306"/>
        <end position="321"/>
    </location>
</feature>
<evidence type="ECO:0000256" key="9">
    <source>
        <dbReference type="SAM" id="MobiDB-lite"/>
    </source>
</evidence>
<dbReference type="SUPFAM" id="SSF47473">
    <property type="entry name" value="EF-hand"/>
    <property type="match status" value="2"/>
</dbReference>
<dbReference type="PROSITE" id="PS00018">
    <property type="entry name" value="EF_HAND_1"/>
    <property type="match status" value="3"/>
</dbReference>
<keyword evidence="7" id="KW-0325">Glycoprotein</keyword>
<keyword evidence="6 8" id="KW-1015">Disulfide bond</keyword>
<gene>
    <name evidence="14" type="ORF">BV898_05907</name>
</gene>
<dbReference type="SMART" id="SM00211">
    <property type="entry name" value="TY"/>
    <property type="match status" value="2"/>
</dbReference>
<evidence type="ECO:0000256" key="5">
    <source>
        <dbReference type="ARBA" id="ARBA00022837"/>
    </source>
</evidence>
<feature type="disulfide bond" evidence="8">
    <location>
        <begin position="131"/>
        <end position="138"/>
    </location>
</feature>
<evidence type="ECO:0000313" key="14">
    <source>
        <dbReference type="EMBL" id="OQV20114.1"/>
    </source>
</evidence>
<evidence type="ECO:0000256" key="7">
    <source>
        <dbReference type="ARBA" id="ARBA00023180"/>
    </source>
</evidence>
<dbReference type="InterPro" id="IPR002350">
    <property type="entry name" value="Kazal_dom"/>
</dbReference>
<dbReference type="CDD" id="cd00104">
    <property type="entry name" value="KAZAL_FS"/>
    <property type="match status" value="1"/>
</dbReference>
<dbReference type="PANTHER" id="PTHR12352">
    <property type="entry name" value="SECRETED MODULAR CALCIUM-BINDING PROTEIN"/>
    <property type="match status" value="1"/>
</dbReference>
<protein>
    <submittedName>
        <fullName evidence="14">SPARC-related modular calcium-binding protein 2</fullName>
    </submittedName>
</protein>
<dbReference type="FunFam" id="4.10.800.10:FF:000004">
    <property type="entry name" value="SPARC-related modular calcium-binding protein 1"/>
    <property type="match status" value="2"/>
</dbReference>
<feature type="disulfide bond" evidence="8">
    <location>
        <begin position="434"/>
        <end position="441"/>
    </location>
</feature>
<dbReference type="Gene3D" id="3.30.60.30">
    <property type="match status" value="1"/>
</dbReference>
<sequence>MSRICLRQHLIPGPIIIYLLLILGFAAASGIGQPQLLLDSGDDSPQCDLDCSSAEKKLVCGTDGRTYDSECDISRANCEGHLVRLKYAGECSDASRCLVERAHAQEMARKPAAGIFIPDCHPDGTYVDVQCHIGTGYCWCVTTQGKPIPGSSARYKRPNCISYQTANSHKRTSRGKKPRRSCSITDREEFNRNMIKIFESEYNRTLEAKNGSSTLPLALRATNWKFTLLDISKNGQLSKSELRDLRRMVKKIIRPRPCARTFTQYCDLDQNKNITRQEWAVCMGVDNTELGSLIALSAMEHGAEGPRPTMPARTRTTGTPSTRRRPPPLLAGPISSPHPSSLTYSPVDAKSAYRPTSWRDELKILSSSTSAESGLSAESRPMESAERTRDPTKKRTPNCSAERSKALVKQSRQPGAGIYVPNCDQSGSYANVQCHSATGFCWCVHPENGKPIPQTSTHNSQPNCNLPAARPLRGCPAYRKETFIGHLTTVLMDEMVASFIGAGNRTSAPPVPDFRPSKDDALKWKFQTLDANQNAYIERSEWKNFKQYMATDERLEKCGRGFFKYCDRDDNRRITVTEWLQCASVYTDKQRKLPVSMKRSGVNPLTTYLKAD</sequence>
<evidence type="ECO:0000313" key="15">
    <source>
        <dbReference type="Proteomes" id="UP000192578"/>
    </source>
</evidence>
<evidence type="ECO:0000259" key="13">
    <source>
        <dbReference type="PROSITE" id="PS51465"/>
    </source>
</evidence>
<dbReference type="Proteomes" id="UP000192578">
    <property type="component" value="Unassembled WGS sequence"/>
</dbReference>
<feature type="domain" description="Kazal-like" evidence="13">
    <location>
        <begin position="41"/>
        <end position="93"/>
    </location>
</feature>
<dbReference type="PANTHER" id="PTHR12352:SF30">
    <property type="entry name" value="FI05255P"/>
    <property type="match status" value="1"/>
</dbReference>
<feature type="compositionally biased region" description="Basic and acidic residues" evidence="9">
    <location>
        <begin position="380"/>
        <end position="393"/>
    </location>
</feature>
<keyword evidence="15" id="KW-1185">Reference proteome</keyword>
<dbReference type="SUPFAM" id="SSF57610">
    <property type="entry name" value="Thyroglobulin type-1 domain"/>
    <property type="match status" value="2"/>
</dbReference>
<dbReference type="GO" id="GO:0050840">
    <property type="term" value="F:extracellular matrix binding"/>
    <property type="evidence" value="ECO:0007669"/>
    <property type="project" value="TreeGrafter"/>
</dbReference>
<keyword evidence="10" id="KW-0812">Transmembrane</keyword>
<proteinExistence type="predicted"/>
<dbReference type="PROSITE" id="PS50222">
    <property type="entry name" value="EF_HAND_2"/>
    <property type="match status" value="1"/>
</dbReference>
<feature type="domain" description="Thyroglobulin type-1" evidence="12">
    <location>
        <begin position="396"/>
        <end position="464"/>
    </location>
</feature>
<keyword evidence="5" id="KW-0106">Calcium</keyword>
<dbReference type="SUPFAM" id="SSF100895">
    <property type="entry name" value="Kazal-type serine protease inhibitors"/>
    <property type="match status" value="1"/>
</dbReference>
<dbReference type="PROSITE" id="PS51465">
    <property type="entry name" value="KAZAL_2"/>
    <property type="match status" value="1"/>
</dbReference>
<dbReference type="InterPro" id="IPR011992">
    <property type="entry name" value="EF-hand-dom_pair"/>
</dbReference>
<feature type="compositionally biased region" description="Low complexity" evidence="9">
    <location>
        <begin position="365"/>
        <end position="379"/>
    </location>
</feature>
<evidence type="ECO:0000259" key="11">
    <source>
        <dbReference type="PROSITE" id="PS50222"/>
    </source>
</evidence>
<name>A0A1W0WY33_HYPEX</name>
<dbReference type="EMBL" id="MTYJ01000033">
    <property type="protein sequence ID" value="OQV20114.1"/>
    <property type="molecule type" value="Genomic_DNA"/>
</dbReference>
<comment type="caution">
    <text evidence="8">Lacks conserved residue(s) required for the propagation of feature annotation.</text>
</comment>
<evidence type="ECO:0000256" key="6">
    <source>
        <dbReference type="ARBA" id="ARBA00023157"/>
    </source>
</evidence>
<dbReference type="PROSITE" id="PS51162">
    <property type="entry name" value="THYROGLOBULIN_1_2"/>
    <property type="match status" value="2"/>
</dbReference>
<evidence type="ECO:0000256" key="8">
    <source>
        <dbReference type="PROSITE-ProRule" id="PRU00500"/>
    </source>
</evidence>
<dbReference type="GO" id="GO:0008201">
    <property type="term" value="F:heparin binding"/>
    <property type="evidence" value="ECO:0007669"/>
    <property type="project" value="TreeGrafter"/>
</dbReference>
<dbReference type="Gene3D" id="4.10.800.10">
    <property type="entry name" value="Thyroglobulin type-1"/>
    <property type="match status" value="2"/>
</dbReference>
<evidence type="ECO:0000256" key="3">
    <source>
        <dbReference type="ARBA" id="ARBA00022729"/>
    </source>
</evidence>
<feature type="transmembrane region" description="Helical" evidence="10">
    <location>
        <begin position="12"/>
        <end position="31"/>
    </location>
</feature>
<keyword evidence="10" id="KW-1133">Transmembrane helix</keyword>
<keyword evidence="3" id="KW-0732">Signal</keyword>
<feature type="domain" description="EF-hand" evidence="11">
    <location>
        <begin position="517"/>
        <end position="552"/>
    </location>
</feature>
<dbReference type="Pfam" id="PF10591">
    <property type="entry name" value="SPARC_Ca_bdg"/>
    <property type="match status" value="2"/>
</dbReference>
<feature type="disulfide bond" evidence="8">
    <location>
        <begin position="140"/>
        <end position="160"/>
    </location>
</feature>
<accession>A0A1W0WY33</accession>
<dbReference type="CDD" id="cd16234">
    <property type="entry name" value="EFh_SPARC_SMOC"/>
    <property type="match status" value="1"/>
</dbReference>
<evidence type="ECO:0000256" key="10">
    <source>
        <dbReference type="SAM" id="Phobius"/>
    </source>
</evidence>
<keyword evidence="10" id="KW-0472">Membrane</keyword>
<dbReference type="AlphaFoldDB" id="A0A1W0WY33"/>
<evidence type="ECO:0000256" key="1">
    <source>
        <dbReference type="ARBA" id="ARBA00004613"/>
    </source>
</evidence>
<dbReference type="CDD" id="cd00191">
    <property type="entry name" value="TY"/>
    <property type="match status" value="2"/>
</dbReference>
<dbReference type="InterPro" id="IPR019577">
    <property type="entry name" value="SPARC/Testican_Ca-bd-dom"/>
</dbReference>
<dbReference type="PROSITE" id="PS00484">
    <property type="entry name" value="THYROGLOBULIN_1_1"/>
    <property type="match status" value="2"/>
</dbReference>
<dbReference type="Pfam" id="PF07648">
    <property type="entry name" value="Kazal_2"/>
    <property type="match status" value="1"/>
</dbReference>
<keyword evidence="4" id="KW-0677">Repeat</keyword>
<dbReference type="Pfam" id="PF00086">
    <property type="entry name" value="Thyroglobulin_1"/>
    <property type="match status" value="2"/>
</dbReference>
<dbReference type="Gene3D" id="1.10.238.10">
    <property type="entry name" value="EF-hand"/>
    <property type="match status" value="2"/>
</dbReference>
<dbReference type="OrthoDB" id="5986054at2759"/>
<dbReference type="InterPro" id="IPR000716">
    <property type="entry name" value="Thyroglobulin_1"/>
</dbReference>
<dbReference type="InterPro" id="IPR036857">
    <property type="entry name" value="Thyroglobulin_1_sf"/>
</dbReference>
<dbReference type="InterPro" id="IPR051950">
    <property type="entry name" value="Dev_reg/Prot_inhib"/>
</dbReference>
<feature type="region of interest" description="Disordered" evidence="9">
    <location>
        <begin position="302"/>
        <end position="347"/>
    </location>
</feature>
<feature type="domain" description="Thyroglobulin type-1" evidence="12">
    <location>
        <begin position="94"/>
        <end position="160"/>
    </location>
</feature>
<evidence type="ECO:0000256" key="4">
    <source>
        <dbReference type="ARBA" id="ARBA00022737"/>
    </source>
</evidence>
<dbReference type="InterPro" id="IPR018247">
    <property type="entry name" value="EF_Hand_1_Ca_BS"/>
</dbReference>
<keyword evidence="2" id="KW-0964">Secreted</keyword>
<comment type="subcellular location">
    <subcellularLocation>
        <location evidence="1">Secreted</location>
    </subcellularLocation>
</comment>
<dbReference type="InterPro" id="IPR036058">
    <property type="entry name" value="Kazal_dom_sf"/>
</dbReference>
<evidence type="ECO:0000256" key="2">
    <source>
        <dbReference type="ARBA" id="ARBA00022525"/>
    </source>
</evidence>
<reference evidence="15" key="1">
    <citation type="submission" date="2017-01" db="EMBL/GenBank/DDBJ databases">
        <title>Comparative genomics of anhydrobiosis in the tardigrade Hypsibius dujardini.</title>
        <authorList>
            <person name="Yoshida Y."/>
            <person name="Koutsovoulos G."/>
            <person name="Laetsch D."/>
            <person name="Stevens L."/>
            <person name="Kumar S."/>
            <person name="Horikawa D."/>
            <person name="Ishino K."/>
            <person name="Komine S."/>
            <person name="Tomita M."/>
            <person name="Blaxter M."/>
            <person name="Arakawa K."/>
        </authorList>
    </citation>
    <scope>NUCLEOTIDE SEQUENCE [LARGE SCALE GENOMIC DNA]</scope>
    <source>
        <strain evidence="15">Z151</strain>
    </source>
</reference>